<dbReference type="KEGG" id="els:105011180"/>
<accession>A0A3P8ZR44</accession>
<evidence type="ECO:0000256" key="3">
    <source>
        <dbReference type="ARBA" id="ARBA00022729"/>
    </source>
</evidence>
<keyword evidence="7" id="KW-1185">Reference proteome</keyword>
<dbReference type="InterPro" id="IPR050822">
    <property type="entry name" value="Cerebellin_Synaptic_Org"/>
</dbReference>
<dbReference type="RefSeq" id="XP_010869328.2">
    <property type="nucleotide sequence ID" value="XM_010871026.3"/>
</dbReference>
<evidence type="ECO:0000256" key="4">
    <source>
        <dbReference type="SAM" id="SignalP"/>
    </source>
</evidence>
<dbReference type="InterPro" id="IPR001073">
    <property type="entry name" value="C1q_dom"/>
</dbReference>
<comment type="subcellular location">
    <subcellularLocation>
        <location evidence="1">Secreted</location>
    </subcellularLocation>
</comment>
<dbReference type="Gene3D" id="2.60.120.40">
    <property type="match status" value="1"/>
</dbReference>
<dbReference type="Proteomes" id="UP000265140">
    <property type="component" value="Chromosome 1"/>
</dbReference>
<keyword evidence="2" id="KW-0964">Secreted</keyword>
<dbReference type="GeneTree" id="ENSGT00940000163520"/>
<dbReference type="GeneID" id="105011180"/>
<dbReference type="FunCoup" id="A0A3P8ZR44">
    <property type="interactions" value="4"/>
</dbReference>
<dbReference type="Pfam" id="PF00386">
    <property type="entry name" value="C1q"/>
    <property type="match status" value="1"/>
</dbReference>
<evidence type="ECO:0000259" key="5">
    <source>
        <dbReference type="PROSITE" id="PS50871"/>
    </source>
</evidence>
<dbReference type="SUPFAM" id="SSF49842">
    <property type="entry name" value="TNF-like"/>
    <property type="match status" value="1"/>
</dbReference>
<dbReference type="PANTHER" id="PTHR22923">
    <property type="entry name" value="CEREBELLIN-RELATED"/>
    <property type="match status" value="1"/>
</dbReference>
<dbReference type="CTD" id="100002104"/>
<dbReference type="GO" id="GO:0045202">
    <property type="term" value="C:synapse"/>
    <property type="evidence" value="ECO:0007669"/>
    <property type="project" value="TreeGrafter"/>
</dbReference>
<dbReference type="InterPro" id="IPR008983">
    <property type="entry name" value="Tumour_necrosis_fac-like_dom"/>
</dbReference>
<dbReference type="Bgee" id="ENSELUG00000008861">
    <property type="expression patterns" value="Expressed in muscle tissue and 3 other cell types or tissues"/>
</dbReference>
<evidence type="ECO:0000313" key="7">
    <source>
        <dbReference type="Proteomes" id="UP000265140"/>
    </source>
</evidence>
<dbReference type="PROSITE" id="PS50871">
    <property type="entry name" value="C1Q"/>
    <property type="match status" value="1"/>
</dbReference>
<dbReference type="PRINTS" id="PR00007">
    <property type="entry name" value="COMPLEMNTC1Q"/>
</dbReference>
<feature type="signal peptide" evidence="4">
    <location>
        <begin position="1"/>
        <end position="23"/>
    </location>
</feature>
<keyword evidence="3 4" id="KW-0732">Signal</keyword>
<evidence type="ECO:0000256" key="1">
    <source>
        <dbReference type="ARBA" id="ARBA00004613"/>
    </source>
</evidence>
<protein>
    <recommendedName>
        <fullName evidence="5">C1q domain-containing protein</fullName>
    </recommendedName>
</protein>
<evidence type="ECO:0000313" key="6">
    <source>
        <dbReference type="Ensembl" id="ENSELUP00000031350.2"/>
    </source>
</evidence>
<proteinExistence type="predicted"/>
<reference evidence="7" key="1">
    <citation type="journal article" date="2014" name="PLoS ONE">
        <title>The genome and linkage map of the northern pike (Esox lucius): conserved synteny revealed between the salmonid sister group and the Neoteleostei.</title>
        <authorList>
            <person name="Rondeau E.B."/>
            <person name="Minkley D.R."/>
            <person name="Leong J.S."/>
            <person name="Messmer A.M."/>
            <person name="Jantzen J.R."/>
            <person name="von Schalburg K.R."/>
            <person name="Lemon C."/>
            <person name="Bird N.H."/>
            <person name="Koop B.F."/>
        </authorList>
    </citation>
    <scope>NUCLEOTIDE SEQUENCE</scope>
</reference>
<evidence type="ECO:0000256" key="2">
    <source>
        <dbReference type="ARBA" id="ARBA00022525"/>
    </source>
</evidence>
<reference evidence="6" key="3">
    <citation type="submission" date="2025-08" db="UniProtKB">
        <authorList>
            <consortium name="Ensembl"/>
        </authorList>
    </citation>
    <scope>IDENTIFICATION</scope>
</reference>
<dbReference type="SMART" id="SM00110">
    <property type="entry name" value="C1Q"/>
    <property type="match status" value="1"/>
</dbReference>
<sequence>MQSCAVSPLCLWGLLFLCTSVKAQSAFDLMRDAAVAWSGALPCGNWDCDCVFKHQRGCCCVANQMSALEDNTFTRMVDIWEQLSQFNNGVLEVTGNNKIAFTAAMRARSDCLGPYTSNMPISYSSISLNQGNGYSPTLGTFTAPRAGLYSFSVTVYSNVGIDGARLYHNVQLMRNDEVLASVWEDNREDQEDSATQTLLVSLRQGNQVYVQLVSGRSLCGNAQELNRFSGYLVYPLTDA</sequence>
<dbReference type="GO" id="GO:0005576">
    <property type="term" value="C:extracellular region"/>
    <property type="evidence" value="ECO:0007669"/>
    <property type="project" value="UniProtKB-SubCell"/>
</dbReference>
<dbReference type="PANTHER" id="PTHR22923:SF89">
    <property type="entry name" value="CEREBELLIN 18"/>
    <property type="match status" value="1"/>
</dbReference>
<reference evidence="6" key="4">
    <citation type="submission" date="2025-09" db="UniProtKB">
        <authorList>
            <consortium name="Ensembl"/>
        </authorList>
    </citation>
    <scope>IDENTIFICATION</scope>
</reference>
<feature type="domain" description="C1q" evidence="5">
    <location>
        <begin position="94"/>
        <end position="239"/>
    </location>
</feature>
<dbReference type="OMA" id="WEGELPC"/>
<dbReference type="GO" id="GO:0099558">
    <property type="term" value="P:maintenance of synapse structure"/>
    <property type="evidence" value="ECO:0007669"/>
    <property type="project" value="TreeGrafter"/>
</dbReference>
<dbReference type="AlphaFoldDB" id="A0A3P8ZR44"/>
<organism evidence="6 7">
    <name type="scientific">Esox lucius</name>
    <name type="common">Northern pike</name>
    <dbReference type="NCBI Taxonomy" id="8010"/>
    <lineage>
        <taxon>Eukaryota</taxon>
        <taxon>Metazoa</taxon>
        <taxon>Chordata</taxon>
        <taxon>Craniata</taxon>
        <taxon>Vertebrata</taxon>
        <taxon>Euteleostomi</taxon>
        <taxon>Actinopterygii</taxon>
        <taxon>Neopterygii</taxon>
        <taxon>Teleostei</taxon>
        <taxon>Protacanthopterygii</taxon>
        <taxon>Esociformes</taxon>
        <taxon>Esocidae</taxon>
        <taxon>Esox</taxon>
    </lineage>
</organism>
<dbReference type="Ensembl" id="ENSELUT00000005992.3">
    <property type="protein sequence ID" value="ENSELUP00000031350.2"/>
    <property type="gene ID" value="ENSELUG00000008861.3"/>
</dbReference>
<feature type="chain" id="PRO_5044234235" description="C1q domain-containing protein" evidence="4">
    <location>
        <begin position="24"/>
        <end position="239"/>
    </location>
</feature>
<reference evidence="6" key="2">
    <citation type="submission" date="2020-02" db="EMBL/GenBank/DDBJ databases">
        <title>Esox lucius (northern pike) genome, fEsoLuc1, primary haplotype.</title>
        <authorList>
            <person name="Myers G."/>
            <person name="Karagic N."/>
            <person name="Meyer A."/>
            <person name="Pippel M."/>
            <person name="Reichard M."/>
            <person name="Winkler S."/>
            <person name="Tracey A."/>
            <person name="Sims Y."/>
            <person name="Howe K."/>
            <person name="Rhie A."/>
            <person name="Formenti G."/>
            <person name="Durbin R."/>
            <person name="Fedrigo O."/>
            <person name="Jarvis E.D."/>
        </authorList>
    </citation>
    <scope>NUCLEOTIDE SEQUENCE [LARGE SCALE GENOMIC DNA]</scope>
</reference>
<name>A0A3P8ZR44_ESOLU</name>
<dbReference type="InParanoid" id="A0A3P8ZR44"/>